<evidence type="ECO:0000313" key="2">
    <source>
        <dbReference type="EMBL" id="KAI1692116.1"/>
    </source>
</evidence>
<dbReference type="AlphaFoldDB" id="A0AAD4MGH5"/>
<keyword evidence="3" id="KW-1185">Reference proteome</keyword>
<evidence type="ECO:0000313" key="3">
    <source>
        <dbReference type="Proteomes" id="UP001201812"/>
    </source>
</evidence>
<reference evidence="2" key="1">
    <citation type="submission" date="2022-01" db="EMBL/GenBank/DDBJ databases">
        <title>Genome Sequence Resource for Two Populations of Ditylenchus destructor, the Migratory Endoparasitic Phytonematode.</title>
        <authorList>
            <person name="Zhang H."/>
            <person name="Lin R."/>
            <person name="Xie B."/>
        </authorList>
    </citation>
    <scope>NUCLEOTIDE SEQUENCE</scope>
    <source>
        <strain evidence="2">BazhouSP</strain>
    </source>
</reference>
<feature type="compositionally biased region" description="Basic and acidic residues" evidence="1">
    <location>
        <begin position="59"/>
        <end position="71"/>
    </location>
</feature>
<accession>A0AAD4MGH5</accession>
<dbReference type="Proteomes" id="UP001201812">
    <property type="component" value="Unassembled WGS sequence"/>
</dbReference>
<feature type="region of interest" description="Disordered" evidence="1">
    <location>
        <begin position="55"/>
        <end position="89"/>
    </location>
</feature>
<sequence>MILYWNSVQSSRDRVGCRSGVKSGLKPEQRLGGDTGTAVKSGRVELELVTPERCPAEGGVKRQAERGKQHQSEGGPKHPCSVAGFGTGR</sequence>
<gene>
    <name evidence="2" type="ORF">DdX_21431</name>
</gene>
<comment type="caution">
    <text evidence="2">The sequence shown here is derived from an EMBL/GenBank/DDBJ whole genome shotgun (WGS) entry which is preliminary data.</text>
</comment>
<protein>
    <submittedName>
        <fullName evidence="2">Uncharacterized protein</fullName>
    </submittedName>
</protein>
<dbReference type="EMBL" id="JAKKPZ010000821">
    <property type="protein sequence ID" value="KAI1692116.1"/>
    <property type="molecule type" value="Genomic_DNA"/>
</dbReference>
<proteinExistence type="predicted"/>
<feature type="region of interest" description="Disordered" evidence="1">
    <location>
        <begin position="15"/>
        <end position="37"/>
    </location>
</feature>
<organism evidence="2 3">
    <name type="scientific">Ditylenchus destructor</name>
    <dbReference type="NCBI Taxonomy" id="166010"/>
    <lineage>
        <taxon>Eukaryota</taxon>
        <taxon>Metazoa</taxon>
        <taxon>Ecdysozoa</taxon>
        <taxon>Nematoda</taxon>
        <taxon>Chromadorea</taxon>
        <taxon>Rhabditida</taxon>
        <taxon>Tylenchina</taxon>
        <taxon>Tylenchomorpha</taxon>
        <taxon>Sphaerularioidea</taxon>
        <taxon>Anguinidae</taxon>
        <taxon>Anguininae</taxon>
        <taxon>Ditylenchus</taxon>
    </lineage>
</organism>
<name>A0AAD4MGH5_9BILA</name>
<evidence type="ECO:0000256" key="1">
    <source>
        <dbReference type="SAM" id="MobiDB-lite"/>
    </source>
</evidence>